<evidence type="ECO:0000259" key="2">
    <source>
        <dbReference type="Pfam" id="PF20272"/>
    </source>
</evidence>
<dbReference type="EMBL" id="PKQI01000003">
    <property type="protein sequence ID" value="NNV21983.1"/>
    <property type="molecule type" value="Genomic_DNA"/>
</dbReference>
<dbReference type="EMBL" id="NNRM01000022">
    <property type="protein sequence ID" value="OYR25255.1"/>
    <property type="molecule type" value="Genomic_DNA"/>
</dbReference>
<dbReference type="RefSeq" id="WP_094543791.1">
    <property type="nucleotide sequence ID" value="NZ_JBHEEM010000013.1"/>
</dbReference>
<evidence type="ECO:0000256" key="1">
    <source>
        <dbReference type="SAM" id="MobiDB-lite"/>
    </source>
</evidence>
<feature type="domain" description="Cysteine-rich" evidence="2">
    <location>
        <begin position="124"/>
        <end position="238"/>
    </location>
</feature>
<dbReference type="InterPro" id="IPR046892">
    <property type="entry name" value="E2-Crich"/>
</dbReference>
<dbReference type="InterPro" id="IPR046891">
    <property type="entry name" value="E2-ntca"/>
</dbReference>
<organism evidence="5 6">
    <name type="scientific">Brucella pseudogrignonensis</name>
    <dbReference type="NCBI Taxonomy" id="419475"/>
    <lineage>
        <taxon>Bacteria</taxon>
        <taxon>Pseudomonadati</taxon>
        <taxon>Pseudomonadota</taxon>
        <taxon>Alphaproteobacteria</taxon>
        <taxon>Hyphomicrobiales</taxon>
        <taxon>Brucellaceae</taxon>
        <taxon>Brucella/Ochrobactrum group</taxon>
        <taxon>Brucella</taxon>
    </lineage>
</organism>
<dbReference type="Pfam" id="PF20272">
    <property type="entry name" value="E2-Crich"/>
    <property type="match status" value="1"/>
</dbReference>
<comment type="caution">
    <text evidence="5">The sequence shown here is derived from an EMBL/GenBank/DDBJ whole genome shotgun (WGS) entry which is preliminary data.</text>
</comment>
<proteinExistence type="predicted"/>
<feature type="region of interest" description="Disordered" evidence="1">
    <location>
        <begin position="241"/>
        <end position="264"/>
    </location>
</feature>
<feature type="domain" description="Prokaryotic E2" evidence="3">
    <location>
        <begin position="15"/>
        <end position="118"/>
    </location>
</feature>
<sequence length="264" mass="29546">MSLHYVLATVPDWFEITSSTESEILGTTKLHFDNAIGVIEVDLRVRTQDCIVAVQEQVPGTHYPATCHERHLQSDQHFCIGFNAGHGIVSMDHAVVWWGQLKHFLKLQRVAERTKRWPPQQEIAHGSAGYHQLAAIDAARQLGIEHEYMAMLNGEPAWFSDQALELDSENRLEHGSLPCPVGCRQHGVQLQRSACCRADLVAKLVTEEKLRREKIDAYYALARILGEKCCGSMLTCGLREPDPEEPSLVNPTSQRSLPTMVGEA</sequence>
<gene>
    <name evidence="5" type="ORF">CEV34_3037</name>
    <name evidence="4" type="ORF">EHE22_16310</name>
</gene>
<keyword evidence="6" id="KW-1185">Reference proteome</keyword>
<reference evidence="5 6" key="1">
    <citation type="submission" date="2017-07" db="EMBL/GenBank/DDBJ databases">
        <title>Phylogenetic study on the rhizospheric bacterium Ochrobactrum sp. A44.</title>
        <authorList>
            <person name="Krzyzanowska D.M."/>
            <person name="Ossowicki A."/>
            <person name="Rajewska M."/>
            <person name="Maciag T."/>
            <person name="Kaczynski Z."/>
            <person name="Czerwicka M."/>
            <person name="Jafra S."/>
        </authorList>
    </citation>
    <scope>NUCLEOTIDE SEQUENCE [LARGE SCALE GENOMIC DNA]</scope>
    <source>
        <strain evidence="5 6">CCUG 30717</strain>
    </source>
</reference>
<name>A0A256GDP0_9HYPH</name>
<dbReference type="AlphaFoldDB" id="A0A256GDP0"/>
<reference evidence="4 7" key="2">
    <citation type="submission" date="2018-11" db="EMBL/GenBank/DDBJ databases">
        <title>Genome sequencing and analysis.</title>
        <authorList>
            <person name="Huang Y.-T."/>
        </authorList>
    </citation>
    <scope>NUCLEOTIDE SEQUENCE [LARGE SCALE GENOMIC DNA]</scope>
    <source>
        <strain evidence="4 7">SHIN</strain>
    </source>
</reference>
<accession>A0A256GDP0</accession>
<dbReference type="Pfam" id="PF20298">
    <property type="entry name" value="E2-ntca"/>
    <property type="match status" value="1"/>
</dbReference>
<dbReference type="Proteomes" id="UP000216188">
    <property type="component" value="Unassembled WGS sequence"/>
</dbReference>
<evidence type="ECO:0000313" key="7">
    <source>
        <dbReference type="Proteomes" id="UP000526233"/>
    </source>
</evidence>
<evidence type="ECO:0000313" key="4">
    <source>
        <dbReference type="EMBL" id="NNV21983.1"/>
    </source>
</evidence>
<evidence type="ECO:0000313" key="5">
    <source>
        <dbReference type="EMBL" id="OYR25255.1"/>
    </source>
</evidence>
<evidence type="ECO:0000259" key="3">
    <source>
        <dbReference type="Pfam" id="PF20298"/>
    </source>
</evidence>
<dbReference type="Proteomes" id="UP000526233">
    <property type="component" value="Unassembled WGS sequence"/>
</dbReference>
<protein>
    <submittedName>
        <fullName evidence="5">Uncharacterized protein</fullName>
    </submittedName>
</protein>
<evidence type="ECO:0000313" key="6">
    <source>
        <dbReference type="Proteomes" id="UP000216188"/>
    </source>
</evidence>